<dbReference type="GO" id="GO:0005829">
    <property type="term" value="C:cytosol"/>
    <property type="evidence" value="ECO:0007669"/>
    <property type="project" value="TreeGrafter"/>
</dbReference>
<name>A0A4R3K2J5_9FIRM</name>
<dbReference type="SFLD" id="SFLDG01135">
    <property type="entry name" value="C1.5.6:_HAD__Beta-PGM__Phospha"/>
    <property type="match status" value="1"/>
</dbReference>
<accession>A0A4R3K2J5</accession>
<dbReference type="InterPro" id="IPR023198">
    <property type="entry name" value="PGP-like_dom2"/>
</dbReference>
<dbReference type="NCBIfam" id="TIGR01549">
    <property type="entry name" value="HAD-SF-IA-v1"/>
    <property type="match status" value="1"/>
</dbReference>
<dbReference type="OrthoDB" id="9807630at2"/>
<dbReference type="RefSeq" id="WP_132382881.1">
    <property type="nucleotide sequence ID" value="NZ_DAIPCY010000090.1"/>
</dbReference>
<comment type="caution">
    <text evidence="1">The sequence shown here is derived from an EMBL/GenBank/DDBJ whole genome shotgun (WGS) entry which is preliminary data.</text>
</comment>
<dbReference type="SFLD" id="SFLDG01129">
    <property type="entry name" value="C1.5:_HAD__Beta-PGM__Phosphata"/>
    <property type="match status" value="1"/>
</dbReference>
<dbReference type="Proteomes" id="UP000295726">
    <property type="component" value="Unassembled WGS sequence"/>
</dbReference>
<sequence>MYKVCIFDLDGTLADTLDSLTFSVNATLKEMGLLPITREECRLFVGNGARVLLERALRAGGDEDLRRIDEAMERYGRIFDDNCTYHVVAYDGISEMLREMKELGLSLAVLSNKPDRQAIHVVEEIFGKDTFQWIQGQKPGVPKKPDPTAVLEIAGKLGAQPREVIYIGDSEVDIATGEAAKMKTIGVSWGFRGREALETEGAGVIVDTTREIIKWIDENQEVESHE</sequence>
<reference evidence="1 2" key="1">
    <citation type="submission" date="2019-03" db="EMBL/GenBank/DDBJ databases">
        <title>Genomic Encyclopedia of Type Strains, Phase IV (KMG-IV): sequencing the most valuable type-strain genomes for metagenomic binning, comparative biology and taxonomic classification.</title>
        <authorList>
            <person name="Goeker M."/>
        </authorList>
    </citation>
    <scope>NUCLEOTIDE SEQUENCE [LARGE SCALE GENOMIC DNA]</scope>
    <source>
        <strain evidence="1 2">DSM 29489</strain>
    </source>
</reference>
<keyword evidence="2" id="KW-1185">Reference proteome</keyword>
<protein>
    <submittedName>
        <fullName evidence="1">Phosphoglycolate phosphatase</fullName>
    </submittedName>
</protein>
<dbReference type="Pfam" id="PF13419">
    <property type="entry name" value="HAD_2"/>
    <property type="match status" value="1"/>
</dbReference>
<dbReference type="GO" id="GO:0006281">
    <property type="term" value="P:DNA repair"/>
    <property type="evidence" value="ECO:0007669"/>
    <property type="project" value="TreeGrafter"/>
</dbReference>
<gene>
    <name evidence="1" type="ORF">EDD59_12344</name>
</gene>
<organism evidence="1 2">
    <name type="scientific">Muricomes intestini</name>
    <dbReference type="NCBI Taxonomy" id="1796634"/>
    <lineage>
        <taxon>Bacteria</taxon>
        <taxon>Bacillati</taxon>
        <taxon>Bacillota</taxon>
        <taxon>Clostridia</taxon>
        <taxon>Lachnospirales</taxon>
        <taxon>Lachnospiraceae</taxon>
        <taxon>Muricomes</taxon>
    </lineage>
</organism>
<proteinExistence type="predicted"/>
<dbReference type="InterPro" id="IPR036412">
    <property type="entry name" value="HAD-like_sf"/>
</dbReference>
<dbReference type="PANTHER" id="PTHR43434">
    <property type="entry name" value="PHOSPHOGLYCOLATE PHOSPHATASE"/>
    <property type="match status" value="1"/>
</dbReference>
<dbReference type="Gene3D" id="3.40.50.1000">
    <property type="entry name" value="HAD superfamily/HAD-like"/>
    <property type="match status" value="1"/>
</dbReference>
<dbReference type="InterPro" id="IPR050155">
    <property type="entry name" value="HAD-like_hydrolase_sf"/>
</dbReference>
<dbReference type="SFLD" id="SFLDS00003">
    <property type="entry name" value="Haloacid_Dehalogenase"/>
    <property type="match status" value="1"/>
</dbReference>
<dbReference type="EMBL" id="SLZZ01000023">
    <property type="protein sequence ID" value="TCS76660.1"/>
    <property type="molecule type" value="Genomic_DNA"/>
</dbReference>
<dbReference type="Gene3D" id="1.10.150.240">
    <property type="entry name" value="Putative phosphatase, domain 2"/>
    <property type="match status" value="1"/>
</dbReference>
<dbReference type="InterPro" id="IPR006439">
    <property type="entry name" value="HAD-SF_hydro_IA"/>
</dbReference>
<dbReference type="GO" id="GO:0008967">
    <property type="term" value="F:phosphoglycolate phosphatase activity"/>
    <property type="evidence" value="ECO:0007669"/>
    <property type="project" value="TreeGrafter"/>
</dbReference>
<evidence type="ECO:0000313" key="2">
    <source>
        <dbReference type="Proteomes" id="UP000295726"/>
    </source>
</evidence>
<dbReference type="PANTHER" id="PTHR43434:SF1">
    <property type="entry name" value="PHOSPHOGLYCOLATE PHOSPHATASE"/>
    <property type="match status" value="1"/>
</dbReference>
<evidence type="ECO:0000313" key="1">
    <source>
        <dbReference type="EMBL" id="TCS76660.1"/>
    </source>
</evidence>
<dbReference type="AlphaFoldDB" id="A0A4R3K2J5"/>
<dbReference type="InterPro" id="IPR023214">
    <property type="entry name" value="HAD_sf"/>
</dbReference>
<dbReference type="InterPro" id="IPR041492">
    <property type="entry name" value="HAD_2"/>
</dbReference>
<dbReference type="SUPFAM" id="SSF56784">
    <property type="entry name" value="HAD-like"/>
    <property type="match status" value="1"/>
</dbReference>